<keyword evidence="22 32" id="KW-1133">Transmembrane helix</keyword>
<evidence type="ECO:0000256" key="20">
    <source>
        <dbReference type="ARBA" id="ARBA00022879"/>
    </source>
</evidence>
<keyword evidence="30 32" id="KW-0449">Lipoprotein</keyword>
<comment type="PTM">
    <text evidence="32">Specific enzymatic cleavages in vivo yield mature proteins. Envelope glycoproteins are synthesized as a inactive precursor that is heavily N-glycosylated and processed likely by host cell furin in the Golgi to yield the mature SU and TM proteins. The cleavage site between SU and TM requires the minimal sequence [KR]-X-[KR]-R. About 2 of the 9 disulfide bonds of gp41 are reduced by P4HB/PDI, following binding to CD4 receptor.</text>
</comment>
<feature type="region of interest" description="Immunosuppression" evidence="32">
    <location>
        <begin position="562"/>
        <end position="580"/>
    </location>
</feature>
<evidence type="ECO:0000256" key="7">
    <source>
        <dbReference type="ARBA" id="ARBA00022506"/>
    </source>
</evidence>
<dbReference type="FunFam" id="1.20.5.490:FF:000001">
    <property type="entry name" value="Envelope glycoprotein gp160"/>
    <property type="match status" value="1"/>
</dbReference>
<evidence type="ECO:0000256" key="3">
    <source>
        <dbReference type="ARBA" id="ARBA00004505"/>
    </source>
</evidence>
<feature type="topological domain" description="Cytoplasmic" evidence="32">
    <location>
        <begin position="698"/>
        <end position="848"/>
    </location>
</feature>
<evidence type="ECO:0000256" key="27">
    <source>
        <dbReference type="ARBA" id="ARBA00023157"/>
    </source>
</evidence>
<dbReference type="InterPro" id="IPR000328">
    <property type="entry name" value="GP41-like"/>
</dbReference>
<evidence type="ECO:0000256" key="19">
    <source>
        <dbReference type="ARBA" id="ARBA00022870"/>
    </source>
</evidence>
<evidence type="ECO:0000256" key="13">
    <source>
        <dbReference type="ARBA" id="ARBA00022685"/>
    </source>
</evidence>
<keyword evidence="12 32" id="KW-1162">Viral penetration into host cytoplasm</keyword>
<evidence type="ECO:0000256" key="25">
    <source>
        <dbReference type="ARBA" id="ARBA00023136"/>
    </source>
</evidence>
<evidence type="ECO:0000256" key="10">
    <source>
        <dbReference type="ARBA" id="ARBA00022570"/>
    </source>
</evidence>
<name>A0A1L7E4S1_HV1</name>
<dbReference type="FunFam" id="2.170.40.20:FF:000004">
    <property type="entry name" value="Envelope glycoprotein gp160"/>
    <property type="match status" value="1"/>
</dbReference>
<dbReference type="GO" id="GO:0005198">
    <property type="term" value="F:structural molecule activity"/>
    <property type="evidence" value="ECO:0007669"/>
    <property type="project" value="UniProtKB-UniRule"/>
</dbReference>
<keyword evidence="14 32" id="KW-0812">Transmembrane</keyword>
<feature type="disulfide bond" evidence="32">
    <location>
        <begin position="51"/>
        <end position="71"/>
    </location>
</feature>
<keyword evidence="10 32" id="KW-1165">Clathrin-mediated endocytosis of virus by host</keyword>
<dbReference type="CDD" id="cd09909">
    <property type="entry name" value="HIV-1-like_HR1-HR2"/>
    <property type="match status" value="1"/>
</dbReference>
<feature type="lipid moiety-binding region" description="S-palmitoyl cysteine; by host" evidence="32">
    <location>
        <position position="829"/>
    </location>
</feature>
<evidence type="ECO:0000256" key="24">
    <source>
        <dbReference type="ARBA" id="ARBA00023054"/>
    </source>
</evidence>
<feature type="disulfide bond" evidence="32">
    <location>
        <begin position="222"/>
        <end position="233"/>
    </location>
</feature>
<feature type="region of interest" description="MPER; binding to GalCer" evidence="32">
    <location>
        <begin position="654"/>
        <end position="675"/>
    </location>
</feature>
<evidence type="ECO:0000259" key="35">
    <source>
        <dbReference type="Pfam" id="PF00517"/>
    </source>
</evidence>
<keyword evidence="26 32" id="KW-0564">Palmitate</keyword>
<feature type="domain" description="Human immunodeficiency virus 1 envelope glycoprotein Gp120" evidence="34">
    <location>
        <begin position="139"/>
        <end position="499"/>
    </location>
</feature>
<keyword evidence="28 32" id="KW-0325">Glycoprotein</keyword>
<keyword evidence="9 32" id="KW-1032">Host cell membrane</keyword>
<gene>
    <name evidence="32 36" type="primary">env</name>
</gene>
<dbReference type="GO" id="GO:0075512">
    <property type="term" value="P:clathrin-dependent endocytosis of virus by host cell"/>
    <property type="evidence" value="ECO:0007669"/>
    <property type="project" value="UniProtKB-UniRule"/>
</dbReference>
<feature type="transmembrane region" description="Helical" evidence="33">
    <location>
        <begin position="500"/>
        <end position="523"/>
    </location>
</feature>
<keyword evidence="21 32" id="KW-1164">Virus endocytosis by host</keyword>
<evidence type="ECO:0000256" key="8">
    <source>
        <dbReference type="ARBA" id="ARBA00022510"/>
    </source>
</evidence>
<evidence type="ECO:0000256" key="32">
    <source>
        <dbReference type="HAMAP-Rule" id="MF_04083"/>
    </source>
</evidence>
<evidence type="ECO:0000256" key="12">
    <source>
        <dbReference type="ARBA" id="ARBA00022595"/>
    </source>
</evidence>
<dbReference type="GO" id="GO:0019031">
    <property type="term" value="C:viral envelope"/>
    <property type="evidence" value="ECO:0007669"/>
    <property type="project" value="UniProtKB-KW"/>
</dbReference>
<feature type="disulfide bond" evidence="32">
    <location>
        <begin position="212"/>
        <end position="241"/>
    </location>
</feature>
<keyword evidence="13 32" id="KW-0165">Cleavage on pair of basic residues</keyword>
<keyword evidence="15 32" id="KW-0053">Apoptosis</keyword>
<evidence type="ECO:0000256" key="26">
    <source>
        <dbReference type="ARBA" id="ARBA00023139"/>
    </source>
</evidence>
<feature type="transmembrane region" description="Helical" evidence="33">
    <location>
        <begin position="670"/>
        <end position="697"/>
    </location>
</feature>
<protein>
    <recommendedName>
        <fullName evidence="32">Envelope glycoprotein gp160</fullName>
    </recommendedName>
    <alternativeName>
        <fullName evidence="32">Env polyprotein</fullName>
    </alternativeName>
    <component>
        <recommendedName>
            <fullName evidence="32">Surface protein gp120</fullName>
            <shortName evidence="32">SU</shortName>
        </recommendedName>
        <alternativeName>
            <fullName evidence="32">Glycoprotein 120</fullName>
            <shortName evidence="32">gp120</shortName>
        </alternativeName>
    </component>
    <component>
        <recommendedName>
            <fullName evidence="32">Transmembrane protein gp41</fullName>
            <shortName evidence="32">TM</shortName>
        </recommendedName>
        <alternativeName>
            <fullName evidence="32">Glycoprotein 41</fullName>
            <shortName evidence="32">gp41</shortName>
        </alternativeName>
    </component>
</protein>
<dbReference type="HAMAP" id="MF_04083">
    <property type="entry name" value="HIV_ENV"/>
    <property type="match status" value="1"/>
</dbReference>
<reference evidence="36" key="1">
    <citation type="journal article" date="2017" name="Proc. Natl. Acad. Sci. U.S.A.">
        <title>Resistance to type 1 interferons is a major determinant of HIV-1 transmission fitness.</title>
        <authorList>
            <person name="Iyer S.S."/>
            <person name="Bibollet-Ruche F."/>
            <person name="Sherrill-Mix S."/>
            <person name="Learn G.H."/>
            <person name="Plenderleith L."/>
            <person name="Smith A.G."/>
            <person name="Barbian H.J."/>
            <person name="Russell R.M."/>
            <person name="Gondim M.V."/>
            <person name="Bahari C.Y."/>
            <person name="Shaw C.M."/>
            <person name="Li Y."/>
            <person name="Decker T."/>
            <person name="Haynes B.F."/>
            <person name="Shaw G.M."/>
            <person name="Sharp P.M."/>
            <person name="Borrow P."/>
            <person name="Hahn B.H."/>
        </authorList>
    </citation>
    <scope>NUCLEOTIDE SEQUENCE</scope>
    <source>
        <strain evidence="36">CH492_SGA.1B11</strain>
    </source>
</reference>
<comment type="domain">
    <text evidence="32">The CD4-binding region is targeted by the antibody b12.</text>
</comment>
<dbReference type="InterPro" id="IPR037527">
    <property type="entry name" value="Gp160"/>
</dbReference>
<sequence length="848" mass="96147">MRVMGILRNCQRWWIWGILGFWMIYNVVGNLWVTIYYGVPVWTEAKTTLFCASDAKGYEREVHNVWATHACVPTDPNPQELLLENVTENFNMWENDMVDQMHEDIISLWDQSLKPCVKLTPLCVTLNCTDYNGNNTASNKEEIKNCTFNVTTELRDKNKKEYALFYKVDIVPLQGNSNNSNSSEYRLINCNTSTITQACPKVTFDPIPIHYCAPAGYAILKCNNKTFNGSGPCTNVSTVQCTHGIKPVVSTQLLLNGSLSEEGIIIRSENLTNNAKTIIVHLNESVGILCTRPSNNTRKSMRIGPGQTFYATGDIIGDIRQAHCNISGEAWNKTLLGVVKKLREYFQNKTIKFQPPSGGDLEITTHTFNCRGEFFYCNTSGLFDRTYWFNNTEQNNSTNKTITLPCRIKQIINMWQEVGRAMYAPPIAGNITCNSNITGLLLTRDGGNGNNNTETFRPGGGNMKDNWRSELYKYKVVEIKPLGIAPTKARRRVVEREKRAVGIGAVFLGFLGAAGSTMGAASITLTVQARQLLSGIVQQQSNLLRAIEAQQHMLQLTVWGIKQLQARVLAIERYLKDQQLLGIWGCSGKLICTTNVPWNLSWSANRSEGDLSGIWDNMTWMQWDREINNYTNTIYKLLEESQTQQEQNEKDLLALDKWNNLWNWFGITKWLWYIKIFIMIVGGLIGLRIIFAVLSIVNRVRQGYSPLSFQTLTPNQREPDRLGRIEEGGGEQDRNKSIRLVSGFLALIWDDLRSLCLFSYHRLRDFISIVARAAELLGQRGWESLKYLGSLVQYWCLELKKSAISLLDTIAITVAEGTDRLIELIQRICRAISNIPRRIRQGLEAALQ</sequence>
<dbReference type="Gene3D" id="1.10.287.210">
    <property type="match status" value="1"/>
</dbReference>
<comment type="function">
    <text evidence="32">Surface protein gp120: Attaches the virus to the host lymphoid cell by binding to the primary receptor CD4. This interaction induces a structural rearrangement creating a high affinity binding site for a chemokine coreceptor like CXCR4 and/or CCR5. Acts as a ligand for CD209/DC-SIGN and CLEC4M/DC-SIGNR, which are respectively found on dendritic cells (DCs), and on endothelial cells of liver sinusoids and lymph node sinuses. These interactions allow capture of viral particles at mucosal surfaces by these cells and subsequent transmission to permissive cells. HIV subverts the migration properties of dendritic cells to gain access to CD4+ T-cells in lymph nodes. Virus transmission to permissive T-cells occurs either in trans (without DCs infection, through viral capture and transmission), or in cis (following DCs productive infection, through the usual CD4-gp120 interaction), thereby inducing a robust infection. In trans infection, bound virions remain infectious over days and it is proposed that they are not degraded, but protected in non-lysosomal acidic organelles within the DCs close to the cell membrane thus contributing to the viral infectious potential during DCs' migration from the periphery to the lymphoid tissues. On arrival at lymphoid tissues, intact virions recycle back to DCs' cell surface allowing virus transmission to CD4+ T-cells.</text>
</comment>
<feature type="site" description="Cleavage; by host furin" evidence="32">
    <location>
        <begin position="499"/>
        <end position="500"/>
    </location>
</feature>
<comment type="subcellular location">
    <subcellularLocation>
        <location evidence="3">Host cell membrane</location>
        <topology evidence="3">Peripheral membrane protein</topology>
    </subcellularLocation>
    <subcellularLocation>
        <location evidence="1">Host cell membrane</location>
        <topology evidence="1">Single-pass type I membrane protein</topology>
    </subcellularLocation>
    <subcellularLocation>
        <location evidence="2">Host endosome membrane</location>
        <topology evidence="2">Peripheral membrane protein</topology>
    </subcellularLocation>
    <subcellularLocation>
        <location evidence="5">Host endosome membrane</location>
        <topology evidence="5">Single-pass type I membrane protein</topology>
    </subcellularLocation>
    <subcellularLocation>
        <location evidence="6">Virion membrane</location>
        <topology evidence="6">Peripheral membrane protein</topology>
    </subcellularLocation>
    <subcellularLocation>
        <location evidence="4">Virion membrane</location>
        <topology evidence="4">Single-pass type I membrane protein</topology>
    </subcellularLocation>
</comment>
<comment type="subcellular location">
    <molecule>Surface protein gp120</molecule>
    <subcellularLocation>
        <location evidence="32">Virion membrane</location>
        <topology evidence="32">Peripheral membrane protein</topology>
    </subcellularLocation>
    <subcellularLocation>
        <location evidence="32">Host cell membrane</location>
        <topology evidence="32">Peripheral membrane protein</topology>
    </subcellularLocation>
    <subcellularLocation>
        <location evidence="32">Host endosome membrane</location>
        <topology evidence="32">Single-pass type I membrane protein</topology>
    </subcellularLocation>
    <text evidence="32">The surface protein is not anchored to the viral envelope, but associates with the extravirion surface through its binding to TM. It is probably concentrated at the site of budding and incorporated into the virions possibly by contacts between the cytoplasmic tail of Env and the N-terminus of Gag.</text>
</comment>
<feature type="region of interest" description="V5" evidence="32">
    <location>
        <begin position="449"/>
        <end position="459"/>
    </location>
</feature>
<evidence type="ECO:0000256" key="1">
    <source>
        <dbReference type="ARBA" id="ARBA00004402"/>
    </source>
</evidence>
<keyword evidence="8 32" id="KW-1170">Fusion of virus membrane with host endosomal membrane</keyword>
<feature type="region of interest" description="Fusion peptide" evidence="32">
    <location>
        <begin position="500"/>
        <end position="520"/>
    </location>
</feature>
<evidence type="ECO:0000256" key="6">
    <source>
        <dbReference type="ARBA" id="ARBA00004650"/>
    </source>
</evidence>
<keyword evidence="31 32" id="KW-1160">Virus entry into host cell</keyword>
<dbReference type="Gene3D" id="2.170.40.20">
    <property type="entry name" value="Human immunodeficiency virus 1, Gp160, envelope glycoprotein"/>
    <property type="match status" value="2"/>
</dbReference>
<dbReference type="FunFam" id="2.170.40.20:FF:000003">
    <property type="entry name" value="Envelope glycoprotein gp160"/>
    <property type="match status" value="1"/>
</dbReference>
<keyword evidence="27 32" id="KW-1015">Disulfide bond</keyword>
<keyword evidence="20 32" id="KW-0261">Viral envelope protein</keyword>
<accession>A0A1L7E4S1</accession>
<comment type="miscellaneous">
    <text evidence="32">HIV-1 lineages are divided in three main groups, M (for Major), O (for Outlier), and N (for New, or Non-M, Non-O). The vast majority of strains found worldwide belong to the group M. Group O seems to be endemic to and largely confined to Cameroon and neighboring countries in West Central Africa, where these viruses represent a small minority of HIV-1 strains. The group N is represented by a limited number of isolates from Cameroonian persons. The group M is further subdivided in 9 clades or subtypes (A to D, F to H, J and K).</text>
</comment>
<dbReference type="GO" id="GO:0016020">
    <property type="term" value="C:membrane"/>
    <property type="evidence" value="ECO:0007669"/>
    <property type="project" value="UniProtKB-UniRule"/>
</dbReference>
<evidence type="ECO:0000256" key="18">
    <source>
        <dbReference type="ARBA" id="ARBA00022844"/>
    </source>
</evidence>
<evidence type="ECO:0000256" key="2">
    <source>
        <dbReference type="ARBA" id="ARBA00004433"/>
    </source>
</evidence>
<keyword evidence="19 32" id="KW-1043">Host membrane</keyword>
<evidence type="ECO:0000256" key="16">
    <source>
        <dbReference type="ARBA" id="ARBA00022729"/>
    </source>
</evidence>
<feature type="domain" description="Retroviral envelope protein GP41-like" evidence="35">
    <location>
        <begin position="518"/>
        <end position="713"/>
    </location>
</feature>
<feature type="lipid moiety-binding region" description="S-palmitoyl cysteine; by host" evidence="32">
    <location>
        <position position="756"/>
    </location>
</feature>
<evidence type="ECO:0000256" key="33">
    <source>
        <dbReference type="RuleBase" id="RU363095"/>
    </source>
</evidence>
<dbReference type="GO" id="GO:1903911">
    <property type="term" value="P:positive regulation of receptor clustering"/>
    <property type="evidence" value="ECO:0007669"/>
    <property type="project" value="UniProtKB-UniRule"/>
</dbReference>
<organismHost>
    <name type="scientific">Homo sapiens</name>
    <name type="common">Human</name>
    <dbReference type="NCBI Taxonomy" id="9606"/>
</organismHost>
<dbReference type="FunFam" id="1.10.287.210:FF:000001">
    <property type="entry name" value="Envelope glycoprotein gp160"/>
    <property type="match status" value="1"/>
</dbReference>
<comment type="miscellaneous">
    <text evidence="32">Inhibitors targeting HIV-1 viral envelope proteins are used as antiretroviral drugs. Attachment of virions to the cell surface via non-specific interactions and CD4 binding can be blocked by inhibitors that include cyanovirin-N, cyclotriazadisulfonamide analogs, PRO 2000, TNX 355 and PRO 542. In addition, BMS 806 can block CD4-induced conformational changes. Env interactions with the coreceptor molecules can be targeted by CCR5 antagonists including SCH-D, maraviroc (UK 427857) and aplaviroc (GW 873140), and the CXCR4 antagonist AMD 070. Fusion of viral and cellular membranes can be inhibited by peptides such as enfuvirtide and tifuvirtide (T 1249). Resistance to inhibitors associated with mutations in Env are observed. Most of the time, single mutations confer only a modest reduction in drug susceptibility. Combination of several mutations is usually required to develop a high-level drug resistance.</text>
</comment>
<comment type="similarity">
    <text evidence="32">Belongs to the HIV-1 env protein family.</text>
</comment>
<keyword evidence="16 32" id="KW-0732">Signal</keyword>
<feature type="transmembrane region" description="Helical" evidence="33">
    <location>
        <begin position="13"/>
        <end position="39"/>
    </location>
</feature>
<comment type="caution">
    <text evidence="32 33">Lacks conserved residue(s) required for the propagation of feature annotation.</text>
</comment>
<dbReference type="GO" id="GO:0019062">
    <property type="term" value="P:virion attachment to host cell"/>
    <property type="evidence" value="ECO:0007669"/>
    <property type="project" value="UniProtKB-UniRule"/>
</dbReference>
<comment type="domain">
    <text evidence="32">The membrane proximal external region (MPER) present in gp41 is a tryptophan-rich region recognized by the antibodies 2F5, Z13, and 4E10. MPER seems to play a role in fusion.</text>
</comment>
<dbReference type="GO" id="GO:0020002">
    <property type="term" value="C:host cell plasma membrane"/>
    <property type="evidence" value="ECO:0007669"/>
    <property type="project" value="UniProtKB-SubCell"/>
</dbReference>
<evidence type="ECO:0000256" key="28">
    <source>
        <dbReference type="ARBA" id="ARBA00023180"/>
    </source>
</evidence>
<keyword evidence="23 32" id="KW-1039">Host endosome</keyword>
<keyword evidence="25 32" id="KW-0472">Membrane</keyword>
<dbReference type="InterPro" id="IPR036377">
    <property type="entry name" value="Gp120_core_sf"/>
</dbReference>
<dbReference type="Pfam" id="PF00517">
    <property type="entry name" value="GP41"/>
    <property type="match status" value="1"/>
</dbReference>
<dbReference type="SUPFAM" id="SSF56502">
    <property type="entry name" value="gp120 core"/>
    <property type="match status" value="2"/>
</dbReference>
<keyword evidence="17 32" id="KW-1161">Viral attachment to host cell</keyword>
<comment type="domain">
    <text evidence="32">Some of the most genetically diverse regions of the viral genome are present in Env. They are called variable regions 1 through 5 (V1 through V5). Coreceptor usage of gp120 is determined mainly by the primary structure of the third variable region (V3) in the outer domain of gp120. The sequence of V3 determines which coreceptor, CCR5 and/or CXCR4 (corresponding to R5/macrophage, X4/T cell and R5X4/T cell and macrophage tropism), is used to trigger the fusion potential of the Env complex, and hence which cells the virus can infect. Binding to CCR5 involves a region adjacent in addition to V3.</text>
</comment>
<dbReference type="SUPFAM" id="SSF58069">
    <property type="entry name" value="Virus ectodomain"/>
    <property type="match status" value="1"/>
</dbReference>
<evidence type="ECO:0000256" key="31">
    <source>
        <dbReference type="ARBA" id="ARBA00023296"/>
    </source>
</evidence>
<dbReference type="Gene3D" id="1.20.5.490">
    <property type="entry name" value="Single helix bin"/>
    <property type="match status" value="1"/>
</dbReference>
<organism evidence="36">
    <name type="scientific">Human immunodeficiency virus type 1</name>
    <name type="common">HIV-1</name>
    <dbReference type="NCBI Taxonomy" id="11676"/>
    <lineage>
        <taxon>Viruses</taxon>
        <taxon>Riboviria</taxon>
        <taxon>Pararnavirae</taxon>
        <taxon>Artverviricota</taxon>
        <taxon>Revtraviricetes</taxon>
        <taxon>Ortervirales</taxon>
        <taxon>Retroviridae</taxon>
        <taxon>Orthoretrovirinae</taxon>
        <taxon>Lentivirus</taxon>
        <taxon>Lentivirus humimdef1</taxon>
    </lineage>
</organism>
<evidence type="ECO:0000256" key="15">
    <source>
        <dbReference type="ARBA" id="ARBA00022703"/>
    </source>
</evidence>
<evidence type="ECO:0000256" key="29">
    <source>
        <dbReference type="ARBA" id="ARBA00023280"/>
    </source>
</evidence>
<dbReference type="GO" id="GO:0019082">
    <property type="term" value="P:viral protein processing"/>
    <property type="evidence" value="ECO:0007669"/>
    <property type="project" value="UniProtKB-UniRule"/>
</dbReference>
<comment type="function">
    <text evidence="32">Envelope glycoprotein gp160: Oligomerizes in the host endoplasmic reticulum into predominantly trimers. In a second time, gp160 transits in the host Golgi, where glycosylation is completed. The precursor is then proteolytically cleaved in the trans-Golgi and thereby activated by cellular furin or furin-like proteases to produce gp120 and gp41.</text>
</comment>
<evidence type="ECO:0000256" key="5">
    <source>
        <dbReference type="ARBA" id="ARBA00004578"/>
    </source>
</evidence>
<feature type="short sequence motif" description="YXXL motif; contains endocytosis signal" evidence="32">
    <location>
        <begin position="704"/>
        <end position="707"/>
    </location>
</feature>
<evidence type="ECO:0000259" key="34">
    <source>
        <dbReference type="Pfam" id="PF00516"/>
    </source>
</evidence>
<comment type="function">
    <text evidence="32">Transmembrane protein gp41: Acts as a class I viral fusion protein. Under the current model, the protein has at least 3 conformational states: pre-fusion native state, pre-hairpin intermediate state, and post-fusion hairpin state. During fusion of viral and target intracellular membranes, the coiled coil regions (heptad repeats) assume a trimer-of-hairpins structure, positioning the fusion peptide in close proximity to the C-terminal region of the ectodomain. The formation of this structure appears to drive apposition and subsequent fusion of viral and target cell membranes. Complete fusion occurs in host cell endosomes and is dynamin-dependent, however some lipid transfer might occur at the plasma membrane. The virus undergoes clathrin-dependent internalization long before endosomal fusion, thus minimizing the surface exposure of conserved viral epitopes during fusion and reducing the efficacy of inhibitors targeting these epitopes. Membranes fusion leads to delivery of the nucleocapsid into the cytoplasm.</text>
</comment>
<evidence type="ECO:0000256" key="11">
    <source>
        <dbReference type="ARBA" id="ARBA00022581"/>
    </source>
</evidence>
<feature type="coiled-coil region" evidence="32">
    <location>
        <begin position="625"/>
        <end position="659"/>
    </location>
</feature>
<proteinExistence type="inferred from homology"/>
<evidence type="ECO:0000256" key="17">
    <source>
        <dbReference type="ARBA" id="ARBA00022804"/>
    </source>
</evidence>
<feature type="disulfide bond" evidence="32">
    <location>
        <begin position="586"/>
        <end position="592"/>
    </location>
</feature>
<feature type="chain" id="PRO_5023406712" description="Envelope glycoprotein gp160" evidence="32">
    <location>
        <begin position="30"/>
        <end position="848"/>
    </location>
</feature>
<evidence type="ECO:0000256" key="30">
    <source>
        <dbReference type="ARBA" id="ARBA00023288"/>
    </source>
</evidence>
<evidence type="ECO:0000256" key="22">
    <source>
        <dbReference type="ARBA" id="ARBA00022989"/>
    </source>
</evidence>
<evidence type="ECO:0000256" key="4">
    <source>
        <dbReference type="ARBA" id="ARBA00004563"/>
    </source>
</evidence>
<dbReference type="GO" id="GO:1903908">
    <property type="term" value="P:positive regulation of plasma membrane raft polarization"/>
    <property type="evidence" value="ECO:0007669"/>
    <property type="project" value="UniProtKB-UniRule"/>
</dbReference>
<dbReference type="GO" id="GO:0044175">
    <property type="term" value="C:host cell endosome membrane"/>
    <property type="evidence" value="ECO:0007669"/>
    <property type="project" value="UniProtKB-SubCell"/>
</dbReference>
<evidence type="ECO:0000256" key="21">
    <source>
        <dbReference type="ARBA" id="ARBA00022890"/>
    </source>
</evidence>
<feature type="chain" id="PRO_5023406713" description="Transmembrane protein gp41" evidence="32">
    <location>
        <begin position="500"/>
        <end position="848"/>
    </location>
</feature>
<dbReference type="Pfam" id="PF00516">
    <property type="entry name" value="GP120"/>
    <property type="match status" value="1"/>
</dbReference>
<keyword evidence="11 32" id="KW-0945">Host-virus interaction</keyword>
<keyword evidence="29 32" id="KW-0899">Viral immunoevasion</keyword>
<evidence type="ECO:0000256" key="9">
    <source>
        <dbReference type="ARBA" id="ARBA00022511"/>
    </source>
</evidence>
<dbReference type="GO" id="GO:0019064">
    <property type="term" value="P:fusion of virus membrane with host plasma membrane"/>
    <property type="evidence" value="ECO:0007669"/>
    <property type="project" value="UniProtKB-UniRule"/>
</dbReference>
<dbReference type="InterPro" id="IPR000777">
    <property type="entry name" value="HIV1_Gp120"/>
</dbReference>
<comment type="subunit">
    <text evidence="32">The mature envelope protein (Env) consists of a homotrimer of non-covalently associated gp120-gp41 heterodimers. The resulting complex protrudes from the virus surface as a spike. There seems to be as few as 10 spikes on the average virion. Surface protein gp120 interacts with host CD4, CCR5 and CXCR4. Gp120 also interacts with the C-type lectins CD209/DC-SIGN and CLEC4M/DC-SIGNR (collectively referred to as DC-SIGN(R)). Gp120 and gp41 interact with GalCer. Gp120 interacts with host ITGA4/ITGB7 complex; on CD4+ T-cells, this interaction results in rapid activation of integrin ITGAL/LFA-1, which facilitates efficient cell-to-cell spreading of HIV-1. Gp120 interacts with cell-associated heparan sulfate; this interaction increases virus infectivity on permissive cells and may be involved in infection of CD4- cells.</text>
</comment>
<evidence type="ECO:0000313" key="36">
    <source>
        <dbReference type="EMBL" id="APU07562.1"/>
    </source>
</evidence>
<comment type="domain">
    <text evidence="32 33">The 17 amino acids long immunosuppressive region is present in many retroviral envelope proteins. Synthetic peptides derived from this relatively conserved sequence inhibit immune function in vitro and in vivo.</text>
</comment>
<evidence type="ECO:0000256" key="23">
    <source>
        <dbReference type="ARBA" id="ARBA00023046"/>
    </source>
</evidence>
<keyword evidence="18 32" id="KW-0946">Virion</keyword>
<comment type="subcellular location">
    <molecule>Transmembrane protein gp41</molecule>
    <subcellularLocation>
        <location evidence="32">Virion membrane</location>
        <topology evidence="32">Single-pass type I membrane protein</topology>
    </subcellularLocation>
    <subcellularLocation>
        <location evidence="32">Host cell membrane</location>
        <topology evidence="32">Single-pass type I membrane protein</topology>
    </subcellularLocation>
    <subcellularLocation>
        <location evidence="32">Host endosome membrane</location>
        <topology evidence="32">Single-pass type I membrane protein</topology>
    </subcellularLocation>
    <text evidence="32">It is probably concentrated at the site of budding and incorporated into the virions possibly by contacts between the cytoplasmic tail of Env and the N-terminus of Gag.</text>
</comment>
<keyword evidence="7 32" id="KW-1168">Fusion of virus membrane with host membrane</keyword>
<dbReference type="GO" id="GO:0052031">
    <property type="term" value="P:symbiont-mediated perturbation of host defense response"/>
    <property type="evidence" value="ECO:0007669"/>
    <property type="project" value="UniProtKB-UniRule"/>
</dbReference>
<comment type="PTM">
    <text evidence="32">Palmitoylation of the transmembrane protein and of Env polyprotein (prior to its proteolytic cleavage) is essential for their association with host cell membrane lipid rafts. Palmitoylation is therefore required for envelope trafficking to classical lipid rafts, but not for viral replication.</text>
</comment>
<evidence type="ECO:0000256" key="14">
    <source>
        <dbReference type="ARBA" id="ARBA00022692"/>
    </source>
</evidence>
<feature type="region of interest" description="CD4-binding loop" evidence="32">
    <location>
        <begin position="356"/>
        <end position="366"/>
    </location>
</feature>
<comment type="PTM">
    <text evidence="32">Highly glycosylated by host. The high number of glycan on the protein is reffered to as 'glycan shield' because it contributes to hide protein sequence from adaptive immune system.</text>
</comment>
<keyword evidence="24 32" id="KW-0175">Coiled coil</keyword>
<dbReference type="GO" id="GO:0055036">
    <property type="term" value="C:virion membrane"/>
    <property type="evidence" value="ECO:0007669"/>
    <property type="project" value="UniProtKB-SubCell"/>
</dbReference>
<dbReference type="EMBL" id="KY112327">
    <property type="protein sequence ID" value="APU07562.1"/>
    <property type="molecule type" value="Genomic_RNA"/>
</dbReference>
<comment type="domain">
    <text evidence="32">The YXXL motif is involved in determining the exact site of viral release at the surface of infected mononuclear cells and promotes endocytosis. YXXL and di-leucine endocytosis motifs interact directly or indirectly with the clathrin adapter complexes, opperate independently, and their activities are not additive.</text>
</comment>
<dbReference type="GO" id="GO:0039654">
    <property type="term" value="P:fusion of virus membrane with host endosome membrane"/>
    <property type="evidence" value="ECO:0007669"/>
    <property type="project" value="UniProtKB-UniRule"/>
</dbReference>